<proteinExistence type="predicted"/>
<protein>
    <submittedName>
        <fullName evidence="1">Uncharacterized protein</fullName>
    </submittedName>
</protein>
<organism evidence="1 2">
    <name type="scientific">Microtetraspora glauca</name>
    <dbReference type="NCBI Taxonomy" id="1996"/>
    <lineage>
        <taxon>Bacteria</taxon>
        <taxon>Bacillati</taxon>
        <taxon>Actinomycetota</taxon>
        <taxon>Actinomycetes</taxon>
        <taxon>Streptosporangiales</taxon>
        <taxon>Streptosporangiaceae</taxon>
        <taxon>Microtetraspora</taxon>
    </lineage>
</organism>
<reference evidence="1 2" key="1">
    <citation type="submission" date="2024-06" db="EMBL/GenBank/DDBJ databases">
        <title>The Natural Products Discovery Center: Release of the First 8490 Sequenced Strains for Exploring Actinobacteria Biosynthetic Diversity.</title>
        <authorList>
            <person name="Kalkreuter E."/>
            <person name="Kautsar S.A."/>
            <person name="Yang D."/>
            <person name="Bader C.D."/>
            <person name="Teijaro C.N."/>
            <person name="Fluegel L."/>
            <person name="Davis C.M."/>
            <person name="Simpson J.R."/>
            <person name="Lauterbach L."/>
            <person name="Steele A.D."/>
            <person name="Gui C."/>
            <person name="Meng S."/>
            <person name="Li G."/>
            <person name="Viehrig K."/>
            <person name="Ye F."/>
            <person name="Su P."/>
            <person name="Kiefer A.F."/>
            <person name="Nichols A."/>
            <person name="Cepeda A.J."/>
            <person name="Yan W."/>
            <person name="Fan B."/>
            <person name="Jiang Y."/>
            <person name="Adhikari A."/>
            <person name="Zheng C.-J."/>
            <person name="Schuster L."/>
            <person name="Cowan T.M."/>
            <person name="Smanski M.J."/>
            <person name="Chevrette M.G."/>
            <person name="De Carvalho L.P.S."/>
            <person name="Shen B."/>
        </authorList>
    </citation>
    <scope>NUCLEOTIDE SEQUENCE [LARGE SCALE GENOMIC DNA]</scope>
    <source>
        <strain evidence="1 2">NPDC050100</strain>
    </source>
</reference>
<name>A0ABV3GT10_MICGL</name>
<gene>
    <name evidence="1" type="ORF">AB0I59_39740</name>
</gene>
<dbReference type="EMBL" id="JBFALK010000034">
    <property type="protein sequence ID" value="MEV0974762.1"/>
    <property type="molecule type" value="Genomic_DNA"/>
</dbReference>
<accession>A0ABV3GT10</accession>
<dbReference type="RefSeq" id="WP_358141729.1">
    <property type="nucleotide sequence ID" value="NZ_JBFALK010000034.1"/>
</dbReference>
<evidence type="ECO:0000313" key="2">
    <source>
        <dbReference type="Proteomes" id="UP001551675"/>
    </source>
</evidence>
<sequence length="113" mass="12846">MRDTEDTPNRLNTAKHAWGPNACQDAYVWRMSDDSDYVCVPMATRLQVLDDNAAAAGRWSDGPYGPTTCVQGYVWREAYAGDQVCVTPDRRDQAQADNRTAKERLRWRYGSQL</sequence>
<dbReference type="Proteomes" id="UP001551675">
    <property type="component" value="Unassembled WGS sequence"/>
</dbReference>
<keyword evidence="2" id="KW-1185">Reference proteome</keyword>
<comment type="caution">
    <text evidence="1">The sequence shown here is derived from an EMBL/GenBank/DDBJ whole genome shotgun (WGS) entry which is preliminary data.</text>
</comment>
<evidence type="ECO:0000313" key="1">
    <source>
        <dbReference type="EMBL" id="MEV0974762.1"/>
    </source>
</evidence>